<protein>
    <recommendedName>
        <fullName evidence="10">Chitinase domain-containing protein 1</fullName>
    </recommendedName>
</protein>
<dbReference type="AlphaFoldDB" id="A0AA88ME50"/>
<gene>
    <name evidence="13" type="ORF">Q7C36_015490</name>
</gene>
<dbReference type="PANTHER" id="PTHR13375:SF3">
    <property type="entry name" value="THO COMPLEX SUBUNIT 5 HOMOLOG"/>
    <property type="match status" value="1"/>
</dbReference>
<dbReference type="Pfam" id="PF09766">
    <property type="entry name" value="FmiP_Thoc5"/>
    <property type="match status" value="1"/>
</dbReference>
<evidence type="ECO:0000256" key="5">
    <source>
        <dbReference type="ARBA" id="ARBA00009336"/>
    </source>
</evidence>
<keyword evidence="6" id="KW-0964">Secreted</keyword>
<feature type="region of interest" description="Disordered" evidence="11">
    <location>
        <begin position="295"/>
        <end position="334"/>
    </location>
</feature>
<feature type="domain" description="GH18" evidence="12">
    <location>
        <begin position="773"/>
        <end position="1085"/>
    </location>
</feature>
<evidence type="ECO:0000256" key="4">
    <source>
        <dbReference type="ARBA" id="ARBA00008044"/>
    </source>
</evidence>
<dbReference type="GO" id="GO:0005975">
    <property type="term" value="P:carbohydrate metabolic process"/>
    <property type="evidence" value="ECO:0007669"/>
    <property type="project" value="InterPro"/>
</dbReference>
<proteinExistence type="inferred from homology"/>
<dbReference type="GO" id="GO:0003729">
    <property type="term" value="F:mRNA binding"/>
    <property type="evidence" value="ECO:0007669"/>
    <property type="project" value="TreeGrafter"/>
</dbReference>
<evidence type="ECO:0000256" key="7">
    <source>
        <dbReference type="ARBA" id="ARBA00022729"/>
    </source>
</evidence>
<comment type="caution">
    <text evidence="13">The sequence shown here is derived from an EMBL/GenBank/DDBJ whole genome shotgun (WGS) entry which is preliminary data.</text>
</comment>
<dbReference type="InterPro" id="IPR001223">
    <property type="entry name" value="Glyco_hydro18_cat"/>
</dbReference>
<dbReference type="Gene3D" id="3.20.20.80">
    <property type="entry name" value="Glycosidases"/>
    <property type="match status" value="1"/>
</dbReference>
<dbReference type="CDD" id="cd02876">
    <property type="entry name" value="GH18_SI-CLP"/>
    <property type="match status" value="1"/>
</dbReference>
<feature type="compositionally biased region" description="Acidic residues" evidence="11">
    <location>
        <begin position="306"/>
        <end position="320"/>
    </location>
</feature>
<dbReference type="EMBL" id="JAVHJS010000015">
    <property type="protein sequence ID" value="KAK2834789.1"/>
    <property type="molecule type" value="Genomic_DNA"/>
</dbReference>
<evidence type="ECO:0000256" key="6">
    <source>
        <dbReference type="ARBA" id="ARBA00022525"/>
    </source>
</evidence>
<dbReference type="InterPro" id="IPR029070">
    <property type="entry name" value="Chitinase_insertion_sf"/>
</dbReference>
<dbReference type="Gene3D" id="3.10.50.10">
    <property type="match status" value="1"/>
</dbReference>
<keyword evidence="14" id="KW-1185">Reference proteome</keyword>
<dbReference type="GO" id="GO:0008061">
    <property type="term" value="F:chitin binding"/>
    <property type="evidence" value="ECO:0007669"/>
    <property type="project" value="InterPro"/>
</dbReference>
<evidence type="ECO:0000256" key="2">
    <source>
        <dbReference type="ARBA" id="ARBA00004371"/>
    </source>
</evidence>
<dbReference type="InterPro" id="IPR019163">
    <property type="entry name" value="THO_Thoc5"/>
</dbReference>
<comment type="similarity">
    <text evidence="4">Belongs to the THOC5 family.</text>
</comment>
<evidence type="ECO:0000256" key="10">
    <source>
        <dbReference type="ARBA" id="ARBA00040976"/>
    </source>
</evidence>
<dbReference type="FunFam" id="3.10.50.10:FF:000002">
    <property type="entry name" value="Chitinase domain-containing protein 1"/>
    <property type="match status" value="1"/>
</dbReference>
<comment type="similarity">
    <text evidence="5">Belongs to the glycosyl hydrolase 18 family.</text>
</comment>
<keyword evidence="9" id="KW-0539">Nucleus</keyword>
<feature type="compositionally biased region" description="Basic and acidic residues" evidence="11">
    <location>
        <begin position="22"/>
        <end position="48"/>
    </location>
</feature>
<dbReference type="Proteomes" id="UP001187315">
    <property type="component" value="Unassembled WGS sequence"/>
</dbReference>
<dbReference type="InterPro" id="IPR011583">
    <property type="entry name" value="Chitinase_II/V-like_cat"/>
</dbReference>
<evidence type="ECO:0000259" key="12">
    <source>
        <dbReference type="PROSITE" id="PS51910"/>
    </source>
</evidence>
<dbReference type="GO" id="GO:0000445">
    <property type="term" value="C:THO complex part of transcription export complex"/>
    <property type="evidence" value="ECO:0007669"/>
    <property type="project" value="TreeGrafter"/>
</dbReference>
<dbReference type="InterPro" id="IPR017853">
    <property type="entry name" value="GH"/>
</dbReference>
<evidence type="ECO:0000256" key="1">
    <source>
        <dbReference type="ARBA" id="ARBA00004123"/>
    </source>
</evidence>
<dbReference type="PANTHER" id="PTHR13375">
    <property type="entry name" value="FMS INTERACTING PROTEIN"/>
    <property type="match status" value="1"/>
</dbReference>
<dbReference type="SMART" id="SM00636">
    <property type="entry name" value="Glyco_18"/>
    <property type="match status" value="1"/>
</dbReference>
<evidence type="ECO:0000313" key="13">
    <source>
        <dbReference type="EMBL" id="KAK2834789.1"/>
    </source>
</evidence>
<sequence>MSSDPLKKRKTKVIRNDGGTPETKRLRGEGDQDVRTYNEEAELESRDPEQDYTLYKNTCETLATLMGEIQELKASGAKEGSVEVETKRKQGCVHFITLKKLNRLSHMRLKKARDQTHESKQKVDVLHLQLQNLLYEVMHLQKEIGKCLEFKSQHEEIELVSVDEFFKEAPAEISRPHLTKNDPHQLTLARLDWDLEQRKRLAEQYKSSLCTKEKILKGIELKKEYLSSLQPGLQAIMQASLPVQEYLSMPFEHVQKQTEVARHLPPPLYVLLVQASAYGQACDKNLSVSISGDVDEAKALSRPPEDSQDDESDSDAEEEQQNTKRRRGTVGVQLDDKRNKMLKRHPLSLCIDLKCKDGNVLHLFFYYLMNLNILTIKAKVSASADLSGAISAGELLNPESLLNCLYASDDGQETPNPTNRYQFDKVGITTFADYVLELGHPYIWVQKLGGLQFSSDTPQVEGVHSSLSASHMESTIKLLRGRLLSRLALHKQFSSLEHSIVPVSTECQHLFPAKVVSRLARWTMMRYEDFLELGFVQHAVKAGLVRETDLFFMAIVERGTARLQAAVVLNPRYPEITPLFSLSLLWKGERSGRTDDNLRALESEVNVFRSELQGPRPGLQLLTNQIQRLCVCLDVYLETESQVCDGSEGPIEFPREKMCLRSVRGPNRLKPFKYNHPQGFFSHHPVQATREEQSEMRAVLLFLYISTSVPVIRGTLSKTDGKKTNKVQEAETALAELPVQERGLIVTTPQWRDIVREEKRFCPQTVSKRHFQGSVLGYITPWNSHGYDIAKIFGSKLTSVSPVWLQLRRKGPESFHITGLHDNDQGWVKAVRKANKKNKILPRLLFDGWSYQDYMNVLDSEDEIEEITREIVEVAKAEGFDGYTLELWSQLGGNKRKELIHLVTHLCKSLKARKLTCILVIPPAIVPGSNQPGMFGREDFEKLAPDVDAFSLMTYDYSSPGRPGPSAPLPWMRDCVLQLAPESQFRHKILLGLNLYGLDFTVNGGAEPLLGARYIELLKEFKPKLVWDEYAEEHYFNYKRNSVKHTVYYPTLKSLQLRTALATELGTGISIWELGQGLDYFYDLL</sequence>
<comment type="subcellular location">
    <subcellularLocation>
        <location evidence="2">Lysosome</location>
    </subcellularLocation>
    <subcellularLocation>
        <location evidence="1">Nucleus</location>
    </subcellularLocation>
    <subcellularLocation>
        <location evidence="3">Secreted</location>
    </subcellularLocation>
</comment>
<evidence type="ECO:0000256" key="11">
    <source>
        <dbReference type="SAM" id="MobiDB-lite"/>
    </source>
</evidence>
<feature type="compositionally biased region" description="Basic and acidic residues" evidence="11">
    <location>
        <begin position="295"/>
        <end position="305"/>
    </location>
</feature>
<evidence type="ECO:0000256" key="3">
    <source>
        <dbReference type="ARBA" id="ARBA00004613"/>
    </source>
</evidence>
<feature type="region of interest" description="Disordered" evidence="11">
    <location>
        <begin position="1"/>
        <end position="48"/>
    </location>
</feature>
<reference evidence="13" key="1">
    <citation type="submission" date="2023-08" db="EMBL/GenBank/DDBJ databases">
        <title>Pelteobagrus vachellii genome.</title>
        <authorList>
            <person name="Liu H."/>
        </authorList>
    </citation>
    <scope>NUCLEOTIDE SEQUENCE</scope>
    <source>
        <strain evidence="13">PRFRI_2022a</strain>
        <tissue evidence="13">Muscle</tissue>
    </source>
</reference>
<keyword evidence="7" id="KW-0732">Signal</keyword>
<dbReference type="PROSITE" id="PS51910">
    <property type="entry name" value="GH18_2"/>
    <property type="match status" value="1"/>
</dbReference>
<dbReference type="Pfam" id="PF00704">
    <property type="entry name" value="Glyco_hydro_18"/>
    <property type="match status" value="1"/>
</dbReference>
<name>A0AA88ME50_TACVA</name>
<evidence type="ECO:0000256" key="9">
    <source>
        <dbReference type="ARBA" id="ARBA00023242"/>
    </source>
</evidence>
<evidence type="ECO:0000256" key="8">
    <source>
        <dbReference type="ARBA" id="ARBA00023228"/>
    </source>
</evidence>
<organism evidence="13 14">
    <name type="scientific">Tachysurus vachellii</name>
    <name type="common">Darkbarbel catfish</name>
    <name type="synonym">Pelteobagrus vachellii</name>
    <dbReference type="NCBI Taxonomy" id="175792"/>
    <lineage>
        <taxon>Eukaryota</taxon>
        <taxon>Metazoa</taxon>
        <taxon>Chordata</taxon>
        <taxon>Craniata</taxon>
        <taxon>Vertebrata</taxon>
        <taxon>Euteleostomi</taxon>
        <taxon>Actinopterygii</taxon>
        <taxon>Neopterygii</taxon>
        <taxon>Teleostei</taxon>
        <taxon>Ostariophysi</taxon>
        <taxon>Siluriformes</taxon>
        <taxon>Bagridae</taxon>
        <taxon>Tachysurus</taxon>
    </lineage>
</organism>
<evidence type="ECO:0000313" key="14">
    <source>
        <dbReference type="Proteomes" id="UP001187315"/>
    </source>
</evidence>
<accession>A0AA88ME50</accession>
<dbReference type="GO" id="GO:0006406">
    <property type="term" value="P:mRNA export from nucleus"/>
    <property type="evidence" value="ECO:0007669"/>
    <property type="project" value="TreeGrafter"/>
</dbReference>
<dbReference type="GO" id="GO:0005764">
    <property type="term" value="C:lysosome"/>
    <property type="evidence" value="ECO:0007669"/>
    <property type="project" value="UniProtKB-SubCell"/>
</dbReference>
<dbReference type="GO" id="GO:0005576">
    <property type="term" value="C:extracellular region"/>
    <property type="evidence" value="ECO:0007669"/>
    <property type="project" value="UniProtKB-SubCell"/>
</dbReference>
<dbReference type="SUPFAM" id="SSF51445">
    <property type="entry name" value="(Trans)glycosidases"/>
    <property type="match status" value="1"/>
</dbReference>
<keyword evidence="8" id="KW-0458">Lysosome</keyword>
<dbReference type="FunFam" id="3.20.20.80:FF:000028">
    <property type="entry name" value="Chitinase domain-containing protein 1"/>
    <property type="match status" value="1"/>
</dbReference>